<feature type="region of interest" description="Disordered" evidence="1">
    <location>
        <begin position="209"/>
        <end position="229"/>
    </location>
</feature>
<dbReference type="EMBL" id="KZ678141">
    <property type="protein sequence ID" value="PSN62420.1"/>
    <property type="molecule type" value="Genomic_DNA"/>
</dbReference>
<feature type="signal peptide" evidence="2">
    <location>
        <begin position="1"/>
        <end position="24"/>
    </location>
</feature>
<feature type="chain" id="PRO_5015393791" evidence="2">
    <location>
        <begin position="25"/>
        <end position="229"/>
    </location>
</feature>
<evidence type="ECO:0000313" key="3">
    <source>
        <dbReference type="EMBL" id="PSN62420.1"/>
    </source>
</evidence>
<dbReference type="Proteomes" id="UP000240883">
    <property type="component" value="Unassembled WGS sequence"/>
</dbReference>
<protein>
    <submittedName>
        <fullName evidence="3">Uncharacterized protein</fullName>
    </submittedName>
</protein>
<evidence type="ECO:0000256" key="2">
    <source>
        <dbReference type="SAM" id="SignalP"/>
    </source>
</evidence>
<organism evidence="3 4">
    <name type="scientific">Corynespora cassiicola Philippines</name>
    <dbReference type="NCBI Taxonomy" id="1448308"/>
    <lineage>
        <taxon>Eukaryota</taxon>
        <taxon>Fungi</taxon>
        <taxon>Dikarya</taxon>
        <taxon>Ascomycota</taxon>
        <taxon>Pezizomycotina</taxon>
        <taxon>Dothideomycetes</taxon>
        <taxon>Pleosporomycetidae</taxon>
        <taxon>Pleosporales</taxon>
        <taxon>Corynesporascaceae</taxon>
        <taxon>Corynespora</taxon>
    </lineage>
</organism>
<reference evidence="3 4" key="1">
    <citation type="journal article" date="2018" name="Front. Microbiol.">
        <title>Genome-Wide Analysis of Corynespora cassiicola Leaf Fall Disease Putative Effectors.</title>
        <authorList>
            <person name="Lopez D."/>
            <person name="Ribeiro S."/>
            <person name="Label P."/>
            <person name="Fumanal B."/>
            <person name="Venisse J.S."/>
            <person name="Kohler A."/>
            <person name="de Oliveira R.R."/>
            <person name="Labutti K."/>
            <person name="Lipzen A."/>
            <person name="Lail K."/>
            <person name="Bauer D."/>
            <person name="Ohm R.A."/>
            <person name="Barry K.W."/>
            <person name="Spatafora J."/>
            <person name="Grigoriev I.V."/>
            <person name="Martin F.M."/>
            <person name="Pujade-Renaud V."/>
        </authorList>
    </citation>
    <scope>NUCLEOTIDE SEQUENCE [LARGE SCALE GENOMIC DNA]</scope>
    <source>
        <strain evidence="3 4">Philippines</strain>
    </source>
</reference>
<keyword evidence="2" id="KW-0732">Signal</keyword>
<name>A0A2T2NAL8_CORCC</name>
<accession>A0A2T2NAL8</accession>
<evidence type="ECO:0000256" key="1">
    <source>
        <dbReference type="SAM" id="MobiDB-lite"/>
    </source>
</evidence>
<feature type="region of interest" description="Disordered" evidence="1">
    <location>
        <begin position="27"/>
        <end position="68"/>
    </location>
</feature>
<gene>
    <name evidence="3" type="ORF">BS50DRAFT_591723</name>
</gene>
<sequence length="229" mass="25112">MYSYTLSVPCLLLLLGPLPSPSLLLAPWRTRSSDPKDGTRGQQAEPPAALPKPRALQVQAARDSPPCQVPGRPWPASCLAVAHRHVCSHRHHALASTSIDAYTRVLAAVRSVRSETPGPQRPRRVWLCLCVHPNKRHARLMAATDPIRPPHAHASGPRYVPRFQRQQAAYFSRRPAMPLEVAQPLDMTYSPSMVHDALQIPSSYPSYPSSALGSEPNIPPASLGSRPFT</sequence>
<dbReference type="AlphaFoldDB" id="A0A2T2NAL8"/>
<proteinExistence type="predicted"/>
<keyword evidence="4" id="KW-1185">Reference proteome</keyword>
<evidence type="ECO:0000313" key="4">
    <source>
        <dbReference type="Proteomes" id="UP000240883"/>
    </source>
</evidence>